<dbReference type="KEGG" id="blq:L21SP5_02371"/>
<dbReference type="STRING" id="1307839.L21SP5_02371"/>
<evidence type="ECO:0000313" key="1">
    <source>
        <dbReference type="EMBL" id="ALO16002.1"/>
    </source>
</evidence>
<dbReference type="AlphaFoldDB" id="A0A0S2I176"/>
<protein>
    <submittedName>
        <fullName evidence="1">Uncharacterized protein</fullName>
    </submittedName>
</protein>
<name>A0A0S2I176_9BACT</name>
<organism evidence="1 2">
    <name type="scientific">Salinivirga cyanobacteriivorans</name>
    <dbReference type="NCBI Taxonomy" id="1307839"/>
    <lineage>
        <taxon>Bacteria</taxon>
        <taxon>Pseudomonadati</taxon>
        <taxon>Bacteroidota</taxon>
        <taxon>Bacteroidia</taxon>
        <taxon>Bacteroidales</taxon>
        <taxon>Salinivirgaceae</taxon>
        <taxon>Salinivirga</taxon>
    </lineage>
</organism>
<dbReference type="EMBL" id="CP013118">
    <property type="protein sequence ID" value="ALO16002.1"/>
    <property type="molecule type" value="Genomic_DNA"/>
</dbReference>
<accession>A0A0S2I176</accession>
<proteinExistence type="predicted"/>
<keyword evidence="2" id="KW-1185">Reference proteome</keyword>
<dbReference type="Proteomes" id="UP000064893">
    <property type="component" value="Chromosome"/>
</dbReference>
<sequence length="29" mass="3405">MSKIHWLVIIKLQKYSKSAINLNAAKQFM</sequence>
<evidence type="ECO:0000313" key="2">
    <source>
        <dbReference type="Proteomes" id="UP000064893"/>
    </source>
</evidence>
<reference evidence="1 2" key="1">
    <citation type="submission" date="2015-11" db="EMBL/GenBank/DDBJ databases">
        <title>Description and complete genome sequence of a novel strain predominating in hypersaline microbial mats and representing a new family of the Bacteriodetes phylum.</title>
        <authorList>
            <person name="Spring S."/>
            <person name="Bunk B."/>
            <person name="Sproer C."/>
            <person name="Klenk H.-P."/>
        </authorList>
    </citation>
    <scope>NUCLEOTIDE SEQUENCE [LARGE SCALE GENOMIC DNA]</scope>
    <source>
        <strain evidence="1 2">L21-Spi-D4</strain>
    </source>
</reference>
<gene>
    <name evidence="1" type="ORF">L21SP5_02371</name>
</gene>